<name>A0A378IBA1_9GAMM</name>
<gene>
    <name evidence="3" type="ORF">Lbir_0023</name>
    <name evidence="4" type="ORF">NCTC12437_01858</name>
</gene>
<evidence type="ECO:0000256" key="2">
    <source>
        <dbReference type="SAM" id="MobiDB-lite"/>
    </source>
</evidence>
<dbReference type="RefSeq" id="WP_058522154.1">
    <property type="nucleotide sequence ID" value="NZ_CAAAHV010000029.1"/>
</dbReference>
<dbReference type="EMBL" id="LNXT01000001">
    <property type="protein sequence ID" value="KTC75954.1"/>
    <property type="molecule type" value="Genomic_DNA"/>
</dbReference>
<evidence type="ECO:0000256" key="1">
    <source>
        <dbReference type="SAM" id="Coils"/>
    </source>
</evidence>
<dbReference type="STRING" id="28083.Lbir_0023"/>
<feature type="compositionally biased region" description="Polar residues" evidence="2">
    <location>
        <begin position="182"/>
        <end position="193"/>
    </location>
</feature>
<dbReference type="EMBL" id="UGNW01000001">
    <property type="protein sequence ID" value="STX32080.1"/>
    <property type="molecule type" value="Genomic_DNA"/>
</dbReference>
<dbReference type="Proteomes" id="UP000255066">
    <property type="component" value="Unassembled WGS sequence"/>
</dbReference>
<proteinExistence type="predicted"/>
<evidence type="ECO:0000313" key="3">
    <source>
        <dbReference type="EMBL" id="KTC75954.1"/>
    </source>
</evidence>
<dbReference type="AlphaFoldDB" id="A0A378IBA1"/>
<sequence length="208" mass="23309">MNLTEEDAEKLQRQLIKLLEQYIERMQKASKDLLASSPFEVMARTQTANEAAYKGYLDIHQQNNAKSDEAFKAYNETCDRNNAESRAAFDSYRAGEMSYEDALAIKEKNDLANSKAYDFACSIKDQNDSASMKAYDEYRNAFDANNKTCDQVIRNANSFALADTVAKNADMTKDLESAMAENESSSDMKTAESSVEESPEENASTSLR</sequence>
<evidence type="ECO:0000313" key="4">
    <source>
        <dbReference type="EMBL" id="STX32080.1"/>
    </source>
</evidence>
<dbReference type="Proteomes" id="UP000054735">
    <property type="component" value="Unassembled WGS sequence"/>
</dbReference>
<reference evidence="3 5" key="1">
    <citation type="submission" date="2015-11" db="EMBL/GenBank/DDBJ databases">
        <title>Genomic analysis of 38 Legionella species identifies large and diverse effector repertoires.</title>
        <authorList>
            <person name="Burstein D."/>
            <person name="Amaro F."/>
            <person name="Zusman T."/>
            <person name="Lifshitz Z."/>
            <person name="Cohen O."/>
            <person name="Gilbert J.A."/>
            <person name="Pupko T."/>
            <person name="Shuman H.A."/>
            <person name="Segal G."/>
        </authorList>
    </citation>
    <scope>NUCLEOTIDE SEQUENCE [LARGE SCALE GENOMIC DNA]</scope>
    <source>
        <strain evidence="3 5">CDC#1407-AL-14</strain>
    </source>
</reference>
<keyword evidence="5" id="KW-1185">Reference proteome</keyword>
<evidence type="ECO:0000313" key="6">
    <source>
        <dbReference type="Proteomes" id="UP000255066"/>
    </source>
</evidence>
<evidence type="ECO:0000313" key="5">
    <source>
        <dbReference type="Proteomes" id="UP000054735"/>
    </source>
</evidence>
<dbReference type="OrthoDB" id="5652465at2"/>
<organism evidence="4 6">
    <name type="scientific">Legionella birminghamensis</name>
    <dbReference type="NCBI Taxonomy" id="28083"/>
    <lineage>
        <taxon>Bacteria</taxon>
        <taxon>Pseudomonadati</taxon>
        <taxon>Pseudomonadota</taxon>
        <taxon>Gammaproteobacteria</taxon>
        <taxon>Legionellales</taxon>
        <taxon>Legionellaceae</taxon>
        <taxon>Legionella</taxon>
    </lineage>
</organism>
<evidence type="ECO:0008006" key="7">
    <source>
        <dbReference type="Google" id="ProtNLM"/>
    </source>
</evidence>
<protein>
    <recommendedName>
        <fullName evidence="7">Dot/Icm secretion system substrate</fullName>
    </recommendedName>
</protein>
<feature type="coiled-coil region" evidence="1">
    <location>
        <begin position="1"/>
        <end position="32"/>
    </location>
</feature>
<reference evidence="4 6" key="2">
    <citation type="submission" date="2018-06" db="EMBL/GenBank/DDBJ databases">
        <authorList>
            <consortium name="Pathogen Informatics"/>
            <person name="Doyle S."/>
        </authorList>
    </citation>
    <scope>NUCLEOTIDE SEQUENCE [LARGE SCALE GENOMIC DNA]</scope>
    <source>
        <strain evidence="4 6">NCTC12437</strain>
    </source>
</reference>
<keyword evidence="1" id="KW-0175">Coiled coil</keyword>
<feature type="region of interest" description="Disordered" evidence="2">
    <location>
        <begin position="173"/>
        <end position="208"/>
    </location>
</feature>
<accession>A0A378IBA1</accession>